<evidence type="ECO:0000256" key="7">
    <source>
        <dbReference type="ARBA" id="ARBA00023242"/>
    </source>
</evidence>
<dbReference type="InterPro" id="IPR006563">
    <property type="entry name" value="POX_dom"/>
</dbReference>
<evidence type="ECO:0000256" key="1">
    <source>
        <dbReference type="ARBA" id="ARBA00004123"/>
    </source>
</evidence>
<dbReference type="CDD" id="cd00086">
    <property type="entry name" value="homeodomain"/>
    <property type="match status" value="1"/>
</dbReference>
<evidence type="ECO:0000256" key="8">
    <source>
        <dbReference type="PROSITE-ProRule" id="PRU00108"/>
    </source>
</evidence>
<organism evidence="11 12">
    <name type="scientific">Rehmannia glutinosa</name>
    <name type="common">Chinese foxglove</name>
    <dbReference type="NCBI Taxonomy" id="99300"/>
    <lineage>
        <taxon>Eukaryota</taxon>
        <taxon>Viridiplantae</taxon>
        <taxon>Streptophyta</taxon>
        <taxon>Embryophyta</taxon>
        <taxon>Tracheophyta</taxon>
        <taxon>Spermatophyta</taxon>
        <taxon>Magnoliopsida</taxon>
        <taxon>eudicotyledons</taxon>
        <taxon>Gunneridae</taxon>
        <taxon>Pentapetalae</taxon>
        <taxon>asterids</taxon>
        <taxon>lamiids</taxon>
        <taxon>Lamiales</taxon>
        <taxon>Orobanchaceae</taxon>
        <taxon>Rehmannieae</taxon>
        <taxon>Rehmannia</taxon>
    </lineage>
</organism>
<dbReference type="Pfam" id="PF07526">
    <property type="entry name" value="POX"/>
    <property type="match status" value="1"/>
</dbReference>
<dbReference type="PANTHER" id="PTHR11850">
    <property type="entry name" value="HOMEOBOX PROTEIN TRANSCRIPTION FACTORS"/>
    <property type="match status" value="1"/>
</dbReference>
<evidence type="ECO:0000259" key="10">
    <source>
        <dbReference type="PROSITE" id="PS50071"/>
    </source>
</evidence>
<evidence type="ECO:0000313" key="12">
    <source>
        <dbReference type="Proteomes" id="UP001318860"/>
    </source>
</evidence>
<keyword evidence="12" id="KW-1185">Reference proteome</keyword>
<proteinExistence type="inferred from homology"/>
<dbReference type="SMART" id="SM00389">
    <property type="entry name" value="HOX"/>
    <property type="match status" value="1"/>
</dbReference>
<dbReference type="SMART" id="SM00574">
    <property type="entry name" value="POX"/>
    <property type="match status" value="1"/>
</dbReference>
<evidence type="ECO:0000256" key="5">
    <source>
        <dbReference type="ARBA" id="ARBA00023155"/>
    </source>
</evidence>
<dbReference type="InterPro" id="IPR050224">
    <property type="entry name" value="TALE_homeobox"/>
</dbReference>
<name>A0ABR0TZI2_REHGL</name>
<dbReference type="InterPro" id="IPR008422">
    <property type="entry name" value="KN_HD"/>
</dbReference>
<protein>
    <recommendedName>
        <fullName evidence="10">Homeobox domain-containing protein</fullName>
    </recommendedName>
</protein>
<keyword evidence="6" id="KW-0804">Transcription</keyword>
<gene>
    <name evidence="11" type="ORF">DH2020_007569</name>
</gene>
<sequence length="456" mass="51361">MVSEDSPSNSNSSILHHFIISNSIANQTQFPNQQFDPYGTTTTDSISNNTPYHPHSLPLSIQSLGDRISRSIDLVHAPQLSEESDISHERRIMDLFGTSNDQRPNPAQRLSLSLGSVPCRQSQPLNSTLFNPGYFIPGETVRESSNPGLDRVINDYSSFAGNAFASLNHHHHQSCSTSYGNEPFGAAIGSSRYLKPAQSLLQEMVSVGSKDIDASNQKYVDKLSRASRKGYHGLSSELRAEFSSNELYINLLKLLALLDEVERRYEEYYHHMEELVSSFEMIAGLGSGNSYTALALQAMSKHFSSLRNAIVSQIRATKQKIEKDMPKISSRLSQLSLFDKESRQNRISLQQIGLMHNSRQAWRPIRGLPENSVTILRAWLFEHFLHPYPNDSEKLMLASQTGLSKNQVSNWFINARVRLWKPMIEEMYKEEFAESSTESDHLLTREGVGDSGDDFN</sequence>
<accession>A0ABR0TZI2</accession>
<keyword evidence="7 8" id="KW-0539">Nucleus</keyword>
<dbReference type="InterPro" id="IPR009057">
    <property type="entry name" value="Homeodomain-like_sf"/>
</dbReference>
<reference evidence="11 12" key="1">
    <citation type="journal article" date="2021" name="Comput. Struct. Biotechnol. J.">
        <title>De novo genome assembly of the potent medicinal plant Rehmannia glutinosa using nanopore technology.</title>
        <authorList>
            <person name="Ma L."/>
            <person name="Dong C."/>
            <person name="Song C."/>
            <person name="Wang X."/>
            <person name="Zheng X."/>
            <person name="Niu Y."/>
            <person name="Chen S."/>
            <person name="Feng W."/>
        </authorList>
    </citation>
    <scope>NUCLEOTIDE SEQUENCE [LARGE SCALE GENOMIC DNA]</scope>
    <source>
        <strain evidence="11">DH-2019</strain>
    </source>
</reference>
<dbReference type="PROSITE" id="PS50071">
    <property type="entry name" value="HOMEOBOX_2"/>
    <property type="match status" value="1"/>
</dbReference>
<dbReference type="Gene3D" id="1.10.10.60">
    <property type="entry name" value="Homeodomain-like"/>
    <property type="match status" value="1"/>
</dbReference>
<evidence type="ECO:0000256" key="6">
    <source>
        <dbReference type="ARBA" id="ARBA00023163"/>
    </source>
</evidence>
<dbReference type="InterPro" id="IPR001356">
    <property type="entry name" value="HD"/>
</dbReference>
<keyword evidence="4 8" id="KW-0238">DNA-binding</keyword>
<feature type="domain" description="Homeobox" evidence="10">
    <location>
        <begin position="359"/>
        <end position="422"/>
    </location>
</feature>
<feature type="compositionally biased region" description="Basic and acidic residues" evidence="9">
    <location>
        <begin position="435"/>
        <end position="448"/>
    </location>
</feature>
<dbReference type="EMBL" id="JABTTQ020003506">
    <property type="protein sequence ID" value="KAK6115300.1"/>
    <property type="molecule type" value="Genomic_DNA"/>
</dbReference>
<evidence type="ECO:0000256" key="3">
    <source>
        <dbReference type="ARBA" id="ARBA00023015"/>
    </source>
</evidence>
<dbReference type="Pfam" id="PF05920">
    <property type="entry name" value="Homeobox_KN"/>
    <property type="match status" value="1"/>
</dbReference>
<comment type="subcellular location">
    <subcellularLocation>
        <location evidence="1 8">Nucleus</location>
    </subcellularLocation>
</comment>
<feature type="DNA-binding region" description="Homeobox" evidence="8">
    <location>
        <begin position="361"/>
        <end position="423"/>
    </location>
</feature>
<evidence type="ECO:0000256" key="9">
    <source>
        <dbReference type="SAM" id="MobiDB-lite"/>
    </source>
</evidence>
<evidence type="ECO:0000256" key="2">
    <source>
        <dbReference type="ARBA" id="ARBA00006454"/>
    </source>
</evidence>
<keyword evidence="3" id="KW-0805">Transcription regulation</keyword>
<comment type="similarity">
    <text evidence="2">Belongs to the TALE/BELL homeobox family.</text>
</comment>
<evidence type="ECO:0000256" key="4">
    <source>
        <dbReference type="ARBA" id="ARBA00023125"/>
    </source>
</evidence>
<keyword evidence="5 8" id="KW-0371">Homeobox</keyword>
<dbReference type="SUPFAM" id="SSF46689">
    <property type="entry name" value="Homeodomain-like"/>
    <property type="match status" value="1"/>
</dbReference>
<dbReference type="Proteomes" id="UP001318860">
    <property type="component" value="Unassembled WGS sequence"/>
</dbReference>
<feature type="region of interest" description="Disordered" evidence="9">
    <location>
        <begin position="435"/>
        <end position="456"/>
    </location>
</feature>
<comment type="caution">
    <text evidence="11">The sequence shown here is derived from an EMBL/GenBank/DDBJ whole genome shotgun (WGS) entry which is preliminary data.</text>
</comment>
<evidence type="ECO:0000313" key="11">
    <source>
        <dbReference type="EMBL" id="KAK6115300.1"/>
    </source>
</evidence>